<protein>
    <submittedName>
        <fullName evidence="1">Uncharacterized protein</fullName>
    </submittedName>
</protein>
<dbReference type="EnsemblPlants" id="MELO3C033160.2.1">
    <property type="protein sequence ID" value="MELO3C033160.2.1"/>
    <property type="gene ID" value="MELO3C033160.2"/>
</dbReference>
<sequence>MVRQSKRFLGSRLKHIKSNKDDPILIDDNTKEKNRYEESIQYESLQTIYHTIMNKS</sequence>
<dbReference type="Gramene" id="MELO3C033160.2.1">
    <property type="protein sequence ID" value="MELO3C033160.2.1"/>
    <property type="gene ID" value="MELO3C033160.2"/>
</dbReference>
<evidence type="ECO:0000313" key="1">
    <source>
        <dbReference type="EnsemblPlants" id="MELO3C033160.2.1"/>
    </source>
</evidence>
<dbReference type="AlphaFoldDB" id="A0A9I9EFR6"/>
<proteinExistence type="predicted"/>
<reference evidence="1" key="1">
    <citation type="submission" date="2023-03" db="UniProtKB">
        <authorList>
            <consortium name="EnsemblPlants"/>
        </authorList>
    </citation>
    <scope>IDENTIFICATION</scope>
</reference>
<organism evidence="1">
    <name type="scientific">Cucumis melo</name>
    <name type="common">Muskmelon</name>
    <dbReference type="NCBI Taxonomy" id="3656"/>
    <lineage>
        <taxon>Eukaryota</taxon>
        <taxon>Viridiplantae</taxon>
        <taxon>Streptophyta</taxon>
        <taxon>Embryophyta</taxon>
        <taxon>Tracheophyta</taxon>
        <taxon>Spermatophyta</taxon>
        <taxon>Magnoliopsida</taxon>
        <taxon>eudicotyledons</taxon>
        <taxon>Gunneridae</taxon>
        <taxon>Pentapetalae</taxon>
        <taxon>rosids</taxon>
        <taxon>fabids</taxon>
        <taxon>Cucurbitales</taxon>
        <taxon>Cucurbitaceae</taxon>
        <taxon>Benincaseae</taxon>
        <taxon>Cucumis</taxon>
    </lineage>
</organism>
<accession>A0A9I9EFR6</accession>
<name>A0A9I9EFR6_CUCME</name>